<dbReference type="FunFam" id="3.80.10.10:FF:000649">
    <property type="entry name" value="Leucine Rich Repeat family protein"/>
    <property type="match status" value="1"/>
</dbReference>
<evidence type="ECO:0000256" key="5">
    <source>
        <dbReference type="ARBA" id="ARBA00022692"/>
    </source>
</evidence>
<evidence type="ECO:0000259" key="11">
    <source>
        <dbReference type="Pfam" id="PF08263"/>
    </source>
</evidence>
<dbReference type="Pfam" id="PF23598">
    <property type="entry name" value="LRR_14"/>
    <property type="match status" value="1"/>
</dbReference>
<keyword evidence="9" id="KW-0472">Membrane</keyword>
<dbReference type="InterPro" id="IPR032675">
    <property type="entry name" value="LRR_dom_sf"/>
</dbReference>
<dbReference type="InterPro" id="IPR046956">
    <property type="entry name" value="RLP23-like"/>
</dbReference>
<dbReference type="EnsemblPlants" id="EMT16346">
    <property type="protein sequence ID" value="EMT16346"/>
    <property type="gene ID" value="F775_08780"/>
</dbReference>
<comment type="similarity">
    <text evidence="2">Belongs to the RLP family.</text>
</comment>
<dbReference type="InterPro" id="IPR001611">
    <property type="entry name" value="Leu-rich_rpt"/>
</dbReference>
<dbReference type="SUPFAM" id="SSF52058">
    <property type="entry name" value="L domain-like"/>
    <property type="match status" value="3"/>
</dbReference>
<protein>
    <submittedName>
        <fullName evidence="13">LRR receptor-like serine/threonine-protein kinase GSO1</fullName>
    </submittedName>
</protein>
<evidence type="ECO:0000256" key="10">
    <source>
        <dbReference type="ARBA" id="ARBA00023180"/>
    </source>
</evidence>
<evidence type="ECO:0000256" key="8">
    <source>
        <dbReference type="ARBA" id="ARBA00022989"/>
    </source>
</evidence>
<sequence length="1014" mass="112814">MHHSIAIAKLALLLATAAVSCGFFVVAHAHAQKSCWPRERDALLALKQGINDTDGVLASWQKLRHDCCRWTGVACSNETGHVTELDIGLSWLFGQISPSLLSLQHLEYLDLSTTSLLGPNGSSVFPDFLSSLHNLRHLDLAGTPYSGRVPARLSNLSNLEYLDLSGTSLHGHAPEFLFSYKNLRHLDLSLTPYSSRVPARLSNLSNLEYLDLSSTSLHGRAQFLFSYKNLIRLDLSNTLFSGTLPPQLGKLSKLEYLDLTSTLFSGTLPPQLGNLSNLRHLDLSYMQNIHTADVSWLTHLHSLEYLDMSDINLSTADVFPVANTIPTLKDLILSNCSLPNANQSLKHLNLTSLERLDLNRNDLGHRIDTSWFWNITGITHLDLDETYLYGPFPDALGGMTSLQFLSFANNGNSATMMVDLKNLCDLELLRLDGSLAFGNITEFLRKLPQCSSNKFLSVYSNHNNMTGMLPDMVGHLTSLDELSLSNNSITGAIPSGLRNLTSLYGLDLTLNQLTGQIPMLPRSLTRLAISMNSLSGPLPLDFGAPDLTDLSLFSNCLTGHVPRAICELKSLSLLDLSNNFFEGEFPWCSAMPSMEFLILSNNNLSGNFPSWIQNSSQLVFLDLAVNKFYGTLPMWIGELVNLKFLLLNHNMFYGDIPANITNLILLQYFSLASNNISGSIPSSLSKLIAMTLEHPQRWTRWYVQEVINKDILSVVMKRQNMKYDIHRVNEMYGIDISLNHLTGGIPDEITSLNGLFTLNLSWNHLSGKIPRNIGDMKSLESLDSSRNNLSGEIPTSLSDLTYLSSLDLSYNNLVGRIPTGRQLDTLYAENPSMYSGNNGLCGPPLKENCPGNNALEHGNQQRRENGYDPVAFFYFGLTAGFVVGLWVVFCALLFKRAWRNAYFRLFDKLHDNVYVFVVVTWGMITNYKLVICLRSSEYFVRIMYTDLIDKDSKDGLSQYTSLGASQVEDDLLNGRRAEKSHLPLDGVLVSLSFVKALSCLFAASSELFLDMSVV</sequence>
<evidence type="ECO:0000256" key="1">
    <source>
        <dbReference type="ARBA" id="ARBA00004251"/>
    </source>
</evidence>
<keyword evidence="7" id="KW-0677">Repeat</keyword>
<keyword evidence="4" id="KW-0433">Leucine-rich repeat</keyword>
<dbReference type="InterPro" id="IPR003591">
    <property type="entry name" value="Leu-rich_rpt_typical-subtyp"/>
</dbReference>
<dbReference type="PANTHER" id="PTHR48063">
    <property type="entry name" value="LRR RECEPTOR-LIKE KINASE"/>
    <property type="match status" value="1"/>
</dbReference>
<organism evidence="13">
    <name type="scientific">Aegilops tauschii</name>
    <name type="common">Tausch's goatgrass</name>
    <name type="synonym">Aegilops squarrosa</name>
    <dbReference type="NCBI Taxonomy" id="37682"/>
    <lineage>
        <taxon>Eukaryota</taxon>
        <taxon>Viridiplantae</taxon>
        <taxon>Streptophyta</taxon>
        <taxon>Embryophyta</taxon>
        <taxon>Tracheophyta</taxon>
        <taxon>Spermatophyta</taxon>
        <taxon>Magnoliopsida</taxon>
        <taxon>Liliopsida</taxon>
        <taxon>Poales</taxon>
        <taxon>Poaceae</taxon>
        <taxon>BOP clade</taxon>
        <taxon>Pooideae</taxon>
        <taxon>Triticodae</taxon>
        <taxon>Triticeae</taxon>
        <taxon>Triticinae</taxon>
        <taxon>Aegilops</taxon>
    </lineage>
</organism>
<evidence type="ECO:0000256" key="9">
    <source>
        <dbReference type="ARBA" id="ARBA00023136"/>
    </source>
</evidence>
<proteinExistence type="inferred from homology"/>
<dbReference type="Gene3D" id="3.80.10.10">
    <property type="entry name" value="Ribonuclease Inhibitor"/>
    <property type="match status" value="5"/>
</dbReference>
<dbReference type="PANTHER" id="PTHR48063:SF55">
    <property type="entry name" value="LEUCINE-RICH REPEAT-CONTAINING N-TERMINAL PLANT-TYPE DOMAIN-CONTAINING PROTEIN"/>
    <property type="match status" value="1"/>
</dbReference>
<evidence type="ECO:0000256" key="7">
    <source>
        <dbReference type="ARBA" id="ARBA00022737"/>
    </source>
</evidence>
<keyword evidence="8" id="KW-1133">Transmembrane helix</keyword>
<reference evidence="13" key="1">
    <citation type="submission" date="2015-06" db="UniProtKB">
        <authorList>
            <consortium name="EnsemblPlants"/>
        </authorList>
    </citation>
    <scope>IDENTIFICATION</scope>
</reference>
<evidence type="ECO:0000256" key="6">
    <source>
        <dbReference type="ARBA" id="ARBA00022729"/>
    </source>
</evidence>
<evidence type="ECO:0000313" key="13">
    <source>
        <dbReference type="EnsemblPlants" id="EMT16346"/>
    </source>
</evidence>
<dbReference type="InterPro" id="IPR055414">
    <property type="entry name" value="LRR_R13L4/SHOC2-like"/>
</dbReference>
<dbReference type="GO" id="GO:0005886">
    <property type="term" value="C:plasma membrane"/>
    <property type="evidence" value="ECO:0007669"/>
    <property type="project" value="UniProtKB-SubCell"/>
</dbReference>
<dbReference type="ExpressionAtlas" id="N1QZ99">
    <property type="expression patterns" value="baseline"/>
</dbReference>
<keyword evidence="5" id="KW-0812">Transmembrane</keyword>
<dbReference type="Pfam" id="PF00560">
    <property type="entry name" value="LRR_1"/>
    <property type="match status" value="5"/>
</dbReference>
<keyword evidence="3" id="KW-1003">Cell membrane</keyword>
<evidence type="ECO:0000259" key="12">
    <source>
        <dbReference type="Pfam" id="PF23598"/>
    </source>
</evidence>
<dbReference type="FunFam" id="3.80.10.10:FF:000213">
    <property type="entry name" value="Tyrosine-sulfated glycopeptide receptor 1"/>
    <property type="match status" value="1"/>
</dbReference>
<keyword evidence="10" id="KW-0325">Glycoprotein</keyword>
<keyword evidence="6" id="KW-0732">Signal</keyword>
<dbReference type="InterPro" id="IPR013210">
    <property type="entry name" value="LRR_N_plant-typ"/>
</dbReference>
<evidence type="ECO:0000256" key="4">
    <source>
        <dbReference type="ARBA" id="ARBA00022614"/>
    </source>
</evidence>
<feature type="domain" description="Disease resistance R13L4/SHOC-2-like LRR" evidence="12">
    <location>
        <begin position="176"/>
        <end position="361"/>
    </location>
</feature>
<feature type="domain" description="Leucine-rich repeat-containing N-terminal plant-type" evidence="11">
    <location>
        <begin position="38"/>
        <end position="76"/>
    </location>
</feature>
<comment type="subcellular location">
    <subcellularLocation>
        <location evidence="1">Cell membrane</location>
        <topology evidence="1">Single-pass type I membrane protein</topology>
    </subcellularLocation>
</comment>
<name>N1QZ99_AEGTA</name>
<dbReference type="FunFam" id="3.80.10.10:FF:000095">
    <property type="entry name" value="LRR receptor-like serine/threonine-protein kinase GSO1"/>
    <property type="match status" value="1"/>
</dbReference>
<accession>N1QZ99</accession>
<dbReference type="Pfam" id="PF08263">
    <property type="entry name" value="LRRNT_2"/>
    <property type="match status" value="1"/>
</dbReference>
<evidence type="ECO:0000256" key="3">
    <source>
        <dbReference type="ARBA" id="ARBA00022475"/>
    </source>
</evidence>
<dbReference type="AlphaFoldDB" id="N1QZ99"/>
<evidence type="ECO:0000256" key="2">
    <source>
        <dbReference type="ARBA" id="ARBA00009592"/>
    </source>
</evidence>
<dbReference type="SMART" id="SM00369">
    <property type="entry name" value="LRR_TYP"/>
    <property type="match status" value="7"/>
</dbReference>